<dbReference type="InterPro" id="IPR005162">
    <property type="entry name" value="Retrotrans_gag_dom"/>
</dbReference>
<evidence type="ECO:0000259" key="1">
    <source>
        <dbReference type="Pfam" id="PF03732"/>
    </source>
</evidence>
<proteinExistence type="predicted"/>
<dbReference type="PANTHER" id="PTHR33437">
    <property type="entry name" value="OS06G0361200 PROTEIN"/>
    <property type="match status" value="1"/>
</dbReference>
<dbReference type="Proteomes" id="UP000321947">
    <property type="component" value="Unassembled WGS sequence"/>
</dbReference>
<reference evidence="2 3" key="1">
    <citation type="submission" date="2019-08" db="EMBL/GenBank/DDBJ databases">
        <title>Draft genome sequences of two oriental melons (Cucumis melo L. var makuwa).</title>
        <authorList>
            <person name="Kwon S.-Y."/>
        </authorList>
    </citation>
    <scope>NUCLEOTIDE SEQUENCE [LARGE SCALE GENOMIC DNA]</scope>
    <source>
        <strain evidence="3">cv. Chang Bougi</strain>
        <tissue evidence="2">Leaf</tissue>
    </source>
</reference>
<dbReference type="AlphaFoldDB" id="A0A5D3DI13"/>
<gene>
    <name evidence="2" type="ORF">E5676_scaffold142G002440</name>
</gene>
<sequence>MSVMMADITAEAAIAEMERKVNFLMKGNPKQHIVHFVETCENAGSRGDQLVRHFVGSLKGNALEWYTDLEPKVVDSWEQLEKEFFNRFYSTKRTVDSPHYKLLKCAPKTCIGGLLYIVQGIKPCTFEELATCAHDMELSITSKGTKNFPIPEVRKDKKEMKGAEKVVKSTMKESMVVNMTPLKFSKRKEGKAEKRDDGSER</sequence>
<feature type="domain" description="Retrotransposon gag" evidence="1">
    <location>
        <begin position="53"/>
        <end position="94"/>
    </location>
</feature>
<evidence type="ECO:0000313" key="2">
    <source>
        <dbReference type="EMBL" id="TYK23212.1"/>
    </source>
</evidence>
<dbReference type="PANTHER" id="PTHR33437:SF2">
    <property type="entry name" value="OS06G0361200 PROTEIN"/>
    <property type="match status" value="1"/>
</dbReference>
<comment type="caution">
    <text evidence="2">The sequence shown here is derived from an EMBL/GenBank/DDBJ whole genome shotgun (WGS) entry which is preliminary data.</text>
</comment>
<protein>
    <submittedName>
        <fullName evidence="2">Ty3-gypsy retrotransposon protein</fullName>
    </submittedName>
</protein>
<evidence type="ECO:0000313" key="3">
    <source>
        <dbReference type="Proteomes" id="UP000321947"/>
    </source>
</evidence>
<dbReference type="Pfam" id="PF03732">
    <property type="entry name" value="Retrotrans_gag"/>
    <property type="match status" value="1"/>
</dbReference>
<dbReference type="EMBL" id="SSTD01004586">
    <property type="protein sequence ID" value="TYK23212.1"/>
    <property type="molecule type" value="Genomic_DNA"/>
</dbReference>
<name>A0A5D3DI13_CUCMM</name>
<accession>A0A5D3DI13</accession>
<organism evidence="2 3">
    <name type="scientific">Cucumis melo var. makuwa</name>
    <name type="common">Oriental melon</name>
    <dbReference type="NCBI Taxonomy" id="1194695"/>
    <lineage>
        <taxon>Eukaryota</taxon>
        <taxon>Viridiplantae</taxon>
        <taxon>Streptophyta</taxon>
        <taxon>Embryophyta</taxon>
        <taxon>Tracheophyta</taxon>
        <taxon>Spermatophyta</taxon>
        <taxon>Magnoliopsida</taxon>
        <taxon>eudicotyledons</taxon>
        <taxon>Gunneridae</taxon>
        <taxon>Pentapetalae</taxon>
        <taxon>rosids</taxon>
        <taxon>fabids</taxon>
        <taxon>Cucurbitales</taxon>
        <taxon>Cucurbitaceae</taxon>
        <taxon>Benincaseae</taxon>
        <taxon>Cucumis</taxon>
    </lineage>
</organism>